<proteinExistence type="predicted"/>
<dbReference type="PROSITE" id="PS50878">
    <property type="entry name" value="RT_POL"/>
    <property type="match status" value="1"/>
</dbReference>
<geneLocation type="chloroplast" evidence="2"/>
<dbReference type="InterPro" id="IPR000477">
    <property type="entry name" value="RT_dom"/>
</dbReference>
<dbReference type="GO" id="GO:0003964">
    <property type="term" value="F:RNA-directed DNA polymerase activity"/>
    <property type="evidence" value="ECO:0007669"/>
    <property type="project" value="UniProtKB-KW"/>
</dbReference>
<reference evidence="2" key="1">
    <citation type="journal article" date="2016" name="Genome Biol. Evol.">
        <title>Mitochondrion-to-Chloroplast DNA Transfers and Intragenomic Proliferation of Chloroplast Group II Introns in Gloeotilopsis Green Algae (Ulotrichales, Ulvophyceae).</title>
        <authorList>
            <person name="Turmel M."/>
            <person name="Otis C."/>
            <person name="Lemieux C."/>
        </authorList>
    </citation>
    <scope>NUCLEOTIDE SEQUENCE</scope>
</reference>
<keyword evidence="2" id="KW-0808">Transferase</keyword>
<dbReference type="InterPro" id="IPR025960">
    <property type="entry name" value="RVT_N"/>
</dbReference>
<dbReference type="SUPFAM" id="SSF56672">
    <property type="entry name" value="DNA/RNA polymerases"/>
    <property type="match status" value="1"/>
</dbReference>
<feature type="domain" description="Reverse transcriptase" evidence="1">
    <location>
        <begin position="91"/>
        <end position="332"/>
    </location>
</feature>
<dbReference type="Pfam" id="PF08388">
    <property type="entry name" value="GIIM"/>
    <property type="match status" value="1"/>
</dbReference>
<gene>
    <name evidence="2" type="primary">orf585</name>
</gene>
<sequence length="585" mass="67987">MTSELFHPSENSHWNSINWKLVEKRIANLQHRITMATERGDNRKVRNLQRLLVRSLSGRLKAVRQVAQENHTKQMPGIDGKLWTTPQQKLQAALDLRKKSKTQPLRRIFIPKKNESTRPLGIPTVRDRAAQAVWNLAVLPVVEQNSDAASYGFRPYRSCWDAFAQTRVVFAKKESAKWVLEANICEMFDLIDRNWLLENTPMEKKVLKSWIKSGFFAGEISSHSESGIPQERVISPTLANLTLNGLEAFLEKRFPKGCRFNTQSKKSGYHTSKINVIRYADDFIVSGRSVRQLNRVRRAISEFLKPRGLKLHEGKTRITPIHKGFHFLGWKFWKAPNGAFLGQISRASVKAHQMNIKRIIKQSGNQPVPTLIRKLNEQITAWTNYHRCTDGLWKVWSKMDKYVYELLWKWARKRHGKRSHTWIYQRHWLHLNGRWTFFAKSPAENPSTSSNGEVKAEKLYTLKSHSARKMLVQRLPSSVNVFDLRNRKKIAEAWFLKQKDKLEGTRRLIWIRQKGICPVCSRELDFGLFDSVDFHHILTSFQTGTDKFAKLVLLHEHCHYVSHHKMAAKNPLPFAKAKAKVDRNA</sequence>
<dbReference type="InterPro" id="IPR013597">
    <property type="entry name" value="Mat_intron_G2"/>
</dbReference>
<dbReference type="PANTHER" id="PTHR34047">
    <property type="entry name" value="NUCLEAR INTRON MATURASE 1, MITOCHONDRIAL-RELATED"/>
    <property type="match status" value="1"/>
</dbReference>
<dbReference type="AlphaFoldDB" id="A0A1B2RZ80"/>
<dbReference type="InterPro" id="IPR003615">
    <property type="entry name" value="HNH_nuc"/>
</dbReference>
<keyword evidence="2" id="KW-0548">Nucleotidyltransferase</keyword>
<dbReference type="CDD" id="cd00085">
    <property type="entry name" value="HNHc"/>
    <property type="match status" value="1"/>
</dbReference>
<dbReference type="Pfam" id="PF00078">
    <property type="entry name" value="RVT_1"/>
    <property type="match status" value="1"/>
</dbReference>
<accession>A0A1B2RZ80</accession>
<evidence type="ECO:0000313" key="2">
    <source>
        <dbReference type="EMBL" id="AOC61650.1"/>
    </source>
</evidence>
<dbReference type="SMART" id="SM00507">
    <property type="entry name" value="HNHc"/>
    <property type="match status" value="1"/>
</dbReference>
<dbReference type="InterPro" id="IPR051083">
    <property type="entry name" value="GrpII_Intron_Splice-Mob/Def"/>
</dbReference>
<organism evidence="2">
    <name type="scientific">Gloeotilopsis planctonica</name>
    <dbReference type="NCBI Taxonomy" id="34157"/>
    <lineage>
        <taxon>Eukaryota</taxon>
        <taxon>Viridiplantae</taxon>
        <taxon>Chlorophyta</taxon>
        <taxon>core chlorophytes</taxon>
        <taxon>Ulvophyceae</taxon>
        <taxon>OUU clade</taxon>
        <taxon>Ulotrichales</taxon>
        <taxon>Ulotrichaceae</taxon>
        <taxon>Gloeotilopsis</taxon>
    </lineage>
</organism>
<protein>
    <submittedName>
        <fullName evidence="2">Putative reverse transcriptase and intron maturase</fullName>
    </submittedName>
</protein>
<keyword evidence="2" id="KW-0695">RNA-directed DNA polymerase</keyword>
<dbReference type="PANTHER" id="PTHR34047:SF8">
    <property type="entry name" value="PROTEIN YKFC"/>
    <property type="match status" value="1"/>
</dbReference>
<dbReference type="EMBL" id="KX306824">
    <property type="protein sequence ID" value="AOC61650.1"/>
    <property type="molecule type" value="Genomic_DNA"/>
</dbReference>
<dbReference type="Pfam" id="PF13655">
    <property type="entry name" value="RVT_N"/>
    <property type="match status" value="1"/>
</dbReference>
<keyword evidence="2" id="KW-0934">Plastid</keyword>
<evidence type="ECO:0000259" key="1">
    <source>
        <dbReference type="PROSITE" id="PS50878"/>
    </source>
</evidence>
<dbReference type="InterPro" id="IPR043502">
    <property type="entry name" value="DNA/RNA_pol_sf"/>
</dbReference>
<dbReference type="CDD" id="cd01651">
    <property type="entry name" value="RT_G2_intron"/>
    <property type="match status" value="1"/>
</dbReference>
<name>A0A1B2RZ80_9CHLO</name>
<keyword evidence="2" id="KW-0150">Chloroplast</keyword>